<evidence type="ECO:0000313" key="6">
    <source>
        <dbReference type="Proteomes" id="UP000008021"/>
    </source>
</evidence>
<dbReference type="PANTHER" id="PTHR36001">
    <property type="entry name" value="CTAGE FAMILY PROTEIN-RELATED"/>
    <property type="match status" value="1"/>
</dbReference>
<dbReference type="HOGENOM" id="CLU_047478_0_0_1"/>
<feature type="compositionally biased region" description="Low complexity" evidence="3">
    <location>
        <begin position="1"/>
        <end position="11"/>
    </location>
</feature>
<evidence type="ECO:0000256" key="2">
    <source>
        <dbReference type="SAM" id="Coils"/>
    </source>
</evidence>
<dbReference type="Gene3D" id="3.30.40.10">
    <property type="entry name" value="Zinc/RING finger domain, C3HC4 (zinc finger)"/>
    <property type="match status" value="1"/>
</dbReference>
<dbReference type="Proteomes" id="UP000008021">
    <property type="component" value="Chromosome 6"/>
</dbReference>
<dbReference type="GO" id="GO:0008270">
    <property type="term" value="F:zinc ion binding"/>
    <property type="evidence" value="ECO:0007669"/>
    <property type="project" value="UniProtKB-KW"/>
</dbReference>
<dbReference type="InterPro" id="IPR001841">
    <property type="entry name" value="Znf_RING"/>
</dbReference>
<evidence type="ECO:0000256" key="1">
    <source>
        <dbReference type="PROSITE-ProRule" id="PRU00175"/>
    </source>
</evidence>
<feature type="region of interest" description="Disordered" evidence="3">
    <location>
        <begin position="264"/>
        <end position="309"/>
    </location>
</feature>
<keyword evidence="1" id="KW-0862">Zinc</keyword>
<dbReference type="AlphaFoldDB" id="A0A0E0DZM1"/>
<dbReference type="Gene3D" id="1.10.287.1490">
    <property type="match status" value="1"/>
</dbReference>
<keyword evidence="2" id="KW-0175">Coiled coil</keyword>
<dbReference type="CDD" id="cd16448">
    <property type="entry name" value="RING-H2"/>
    <property type="match status" value="1"/>
</dbReference>
<reference evidence="5" key="2">
    <citation type="submission" date="2018-05" db="EMBL/GenBank/DDBJ databases">
        <title>OmerRS3 (Oryza meridionalis Reference Sequence Version 3).</title>
        <authorList>
            <person name="Zhang J."/>
            <person name="Kudrna D."/>
            <person name="Lee S."/>
            <person name="Talag J."/>
            <person name="Welchert J."/>
            <person name="Wing R.A."/>
        </authorList>
    </citation>
    <scope>NUCLEOTIDE SEQUENCE [LARGE SCALE GENOMIC DNA]</scope>
    <source>
        <strain evidence="5">cv. OR44</strain>
    </source>
</reference>
<proteinExistence type="predicted"/>
<keyword evidence="1" id="KW-0479">Metal-binding</keyword>
<dbReference type="Pfam" id="PF13639">
    <property type="entry name" value="zf-RING_2"/>
    <property type="match status" value="1"/>
</dbReference>
<organism evidence="5">
    <name type="scientific">Oryza meridionalis</name>
    <dbReference type="NCBI Taxonomy" id="40149"/>
    <lineage>
        <taxon>Eukaryota</taxon>
        <taxon>Viridiplantae</taxon>
        <taxon>Streptophyta</taxon>
        <taxon>Embryophyta</taxon>
        <taxon>Tracheophyta</taxon>
        <taxon>Spermatophyta</taxon>
        <taxon>Magnoliopsida</taxon>
        <taxon>Liliopsida</taxon>
        <taxon>Poales</taxon>
        <taxon>Poaceae</taxon>
        <taxon>BOP clade</taxon>
        <taxon>Oryzoideae</taxon>
        <taxon>Oryzeae</taxon>
        <taxon>Oryzinae</taxon>
        <taxon>Oryza</taxon>
    </lineage>
</organism>
<dbReference type="SUPFAM" id="SSF57850">
    <property type="entry name" value="RING/U-box"/>
    <property type="match status" value="1"/>
</dbReference>
<protein>
    <recommendedName>
        <fullName evidence="4">RING-type domain-containing protein</fullName>
    </recommendedName>
</protein>
<reference evidence="5" key="1">
    <citation type="submission" date="2015-04" db="UniProtKB">
        <authorList>
            <consortium name="EnsemblPlants"/>
        </authorList>
    </citation>
    <scope>IDENTIFICATION</scope>
</reference>
<evidence type="ECO:0000313" key="5">
    <source>
        <dbReference type="EnsemblPlants" id="OMERI06G10320.1"/>
    </source>
</evidence>
<keyword evidence="1" id="KW-0863">Zinc-finger</keyword>
<dbReference type="InterPro" id="IPR013083">
    <property type="entry name" value="Znf_RING/FYVE/PHD"/>
</dbReference>
<name>A0A0E0DZM1_9ORYZ</name>
<feature type="domain" description="RING-type" evidence="4">
    <location>
        <begin position="411"/>
        <end position="452"/>
    </location>
</feature>
<dbReference type="InterPro" id="IPR053327">
    <property type="entry name" value="KIP"/>
</dbReference>
<feature type="compositionally biased region" description="Basic and acidic residues" evidence="3">
    <location>
        <begin position="27"/>
        <end position="36"/>
    </location>
</feature>
<dbReference type="Gramene" id="OMERI06G10320.1">
    <property type="protein sequence ID" value="OMERI06G10320.1"/>
    <property type="gene ID" value="OMERI06G10320"/>
</dbReference>
<feature type="region of interest" description="Disordered" evidence="3">
    <location>
        <begin position="1"/>
        <end position="36"/>
    </location>
</feature>
<feature type="coiled-coil region" evidence="2">
    <location>
        <begin position="45"/>
        <end position="139"/>
    </location>
</feature>
<dbReference type="eggNOG" id="KOG0800">
    <property type="taxonomic scope" value="Eukaryota"/>
</dbReference>
<keyword evidence="6" id="KW-1185">Reference proteome</keyword>
<evidence type="ECO:0000259" key="4">
    <source>
        <dbReference type="PROSITE" id="PS50089"/>
    </source>
</evidence>
<dbReference type="PROSITE" id="PS50089">
    <property type="entry name" value="ZF_RING_2"/>
    <property type="match status" value="1"/>
</dbReference>
<evidence type="ECO:0000256" key="3">
    <source>
        <dbReference type="SAM" id="MobiDB-lite"/>
    </source>
</evidence>
<sequence length="462" mass="50879">MAASAAAGASGEPQKKLPSWPSMVRDFATDESHGERGMSVLKRRLDGVRSAYDAAAAELEAAKRAREDAEQELGGNQVQVAIAVVSIHGLEATISHLQEEISKVRSDLDALKGKGDIERDEFISQMDQLNTKIRQFQQMVSVELNGKCSELSSGEGQQVTDWSEVIELEGSFEELIGNVSNADSERSLFEEQNENDDHDKVTGKECHRKGFTFLRSTGKFESSDEGSTVSDDETILELLPLGPSTSRILVASTSVNNGKNIYASDQPLSTLPPLPDLEIPQRKGPLCIDGDANESDNDDTATTSSQGSYIEPRTIQDEYVIGGPSWEAMIAPITGLALEEEELMIEGQILLANDRKANRLIALFDEEERAMVRMLAALGQPLLTMGTFPTSRSFLLNLPLIFVCKEKDTECSICKSMLTTKYRCARLPCQQVFHMQCILKWLLAQHTCPVCRYELPVEDIQG</sequence>
<dbReference type="EnsemblPlants" id="OMERI06G10320.1">
    <property type="protein sequence ID" value="OMERI06G10320.1"/>
    <property type="gene ID" value="OMERI06G10320"/>
</dbReference>
<accession>A0A0E0DZM1</accession>
<dbReference type="PANTHER" id="PTHR36001:SF2">
    <property type="entry name" value="CTAGE FAMILY PROTEIN-RELATED"/>
    <property type="match status" value="1"/>
</dbReference>